<feature type="compositionally biased region" description="Basic and acidic residues" evidence="2">
    <location>
        <begin position="174"/>
        <end position="185"/>
    </location>
</feature>
<organism evidence="4 5">
    <name type="scientific">Rhodotorula taiwanensis</name>
    <dbReference type="NCBI Taxonomy" id="741276"/>
    <lineage>
        <taxon>Eukaryota</taxon>
        <taxon>Fungi</taxon>
        <taxon>Dikarya</taxon>
        <taxon>Basidiomycota</taxon>
        <taxon>Pucciniomycotina</taxon>
        <taxon>Microbotryomycetes</taxon>
        <taxon>Sporidiobolales</taxon>
        <taxon>Sporidiobolaceae</taxon>
        <taxon>Rhodotorula</taxon>
    </lineage>
</organism>
<feature type="compositionally biased region" description="Basic and acidic residues" evidence="2">
    <location>
        <begin position="58"/>
        <end position="80"/>
    </location>
</feature>
<evidence type="ECO:0000256" key="1">
    <source>
        <dbReference type="PROSITE-ProRule" id="PRU00453"/>
    </source>
</evidence>
<dbReference type="InterPro" id="IPR007529">
    <property type="entry name" value="Znf_HIT"/>
</dbReference>
<feature type="domain" description="HIT-type" evidence="3">
    <location>
        <begin position="8"/>
        <end position="42"/>
    </location>
</feature>
<proteinExistence type="predicted"/>
<dbReference type="EMBL" id="PJQD01000038">
    <property type="protein sequence ID" value="POY73324.1"/>
    <property type="molecule type" value="Genomic_DNA"/>
</dbReference>
<reference evidence="4 5" key="1">
    <citation type="journal article" date="2018" name="Front. Microbiol.">
        <title>Prospects for Fungal Bioremediation of Acidic Radioactive Waste Sites: Characterization and Genome Sequence of Rhodotorula taiwanensis MD1149.</title>
        <authorList>
            <person name="Tkavc R."/>
            <person name="Matrosova V.Y."/>
            <person name="Grichenko O.E."/>
            <person name="Gostincar C."/>
            <person name="Volpe R.P."/>
            <person name="Klimenkova P."/>
            <person name="Gaidamakova E.K."/>
            <person name="Zhou C.E."/>
            <person name="Stewart B.J."/>
            <person name="Lyman M.G."/>
            <person name="Malfatti S.A."/>
            <person name="Rubinfeld B."/>
            <person name="Courtot M."/>
            <person name="Singh J."/>
            <person name="Dalgard C.L."/>
            <person name="Hamilton T."/>
            <person name="Frey K.G."/>
            <person name="Gunde-Cimerman N."/>
            <person name="Dugan L."/>
            <person name="Daly M.J."/>
        </authorList>
    </citation>
    <scope>NUCLEOTIDE SEQUENCE [LARGE SCALE GENOMIC DNA]</scope>
    <source>
        <strain evidence="4 5">MD1149</strain>
    </source>
</reference>
<feature type="compositionally biased region" description="Gly residues" evidence="2">
    <location>
        <begin position="187"/>
        <end position="212"/>
    </location>
</feature>
<dbReference type="Gene3D" id="3.30.60.190">
    <property type="match status" value="1"/>
</dbReference>
<keyword evidence="1" id="KW-0863">Zinc-finger</keyword>
<keyword evidence="1" id="KW-0479">Metal-binding</keyword>
<evidence type="ECO:0000313" key="5">
    <source>
        <dbReference type="Proteomes" id="UP000237144"/>
    </source>
</evidence>
<dbReference type="SUPFAM" id="SSF144232">
    <property type="entry name" value="HIT/MYND zinc finger-like"/>
    <property type="match status" value="1"/>
</dbReference>
<dbReference type="STRING" id="741276.A0A2S5B980"/>
<feature type="region of interest" description="Disordered" evidence="2">
    <location>
        <begin position="53"/>
        <end position="91"/>
    </location>
</feature>
<evidence type="ECO:0000313" key="4">
    <source>
        <dbReference type="EMBL" id="POY73324.1"/>
    </source>
</evidence>
<protein>
    <recommendedName>
        <fullName evidence="3">HIT-type domain-containing protein</fullName>
    </recommendedName>
</protein>
<dbReference type="AlphaFoldDB" id="A0A2S5B980"/>
<dbReference type="Pfam" id="PF04438">
    <property type="entry name" value="zf-HIT"/>
    <property type="match status" value="1"/>
</dbReference>
<dbReference type="PROSITE" id="PS51083">
    <property type="entry name" value="ZF_HIT"/>
    <property type="match status" value="1"/>
</dbReference>
<dbReference type="CDD" id="cd23024">
    <property type="entry name" value="zf-HIT_ZNHIT2-3"/>
    <property type="match status" value="1"/>
</dbReference>
<dbReference type="OrthoDB" id="18412at2759"/>
<feature type="region of interest" description="Disordered" evidence="2">
    <location>
        <begin position="174"/>
        <end position="219"/>
    </location>
</feature>
<keyword evidence="1" id="KW-0862">Zinc</keyword>
<keyword evidence="5" id="KW-1185">Reference proteome</keyword>
<dbReference type="Proteomes" id="UP000237144">
    <property type="component" value="Unassembled WGS sequence"/>
</dbReference>
<evidence type="ECO:0000256" key="2">
    <source>
        <dbReference type="SAM" id="MobiDB-lite"/>
    </source>
</evidence>
<accession>A0A2S5B980</accession>
<name>A0A2S5B980_9BASI</name>
<evidence type="ECO:0000259" key="3">
    <source>
        <dbReference type="PROSITE" id="PS51083"/>
    </source>
</evidence>
<comment type="caution">
    <text evidence="4">The sequence shown here is derived from an EMBL/GenBank/DDBJ whole genome shotgun (WGS) entry which is preliminary data.</text>
</comment>
<sequence length="251" mass="27778">MVAKLPQCKVCNKANSGKYSCPVDHVPYCSVVCFKQHKQDGCFSTAAYQPPPRPILPVKDEPRHDDDRPRKRLKDLHWPAEPDPTLWDDPLQRDDIKPLKHSELEALATSTEIRALLADPQVRTPLTRLLALPHHARTASLRVLLGLSAEPTPTNYRPDTTRRFATGLVLPEVEREREREREARMTGRGGGRGGAGSGRGGARGGGRGGSNGRTGPRVLQSIEEERKNVERFAASVLNILEVQRTQQGPAQ</sequence>
<gene>
    <name evidence="4" type="ORF">BMF94_3659</name>
</gene>
<dbReference type="GO" id="GO:0008270">
    <property type="term" value="F:zinc ion binding"/>
    <property type="evidence" value="ECO:0007669"/>
    <property type="project" value="UniProtKB-UniRule"/>
</dbReference>